<evidence type="ECO:0000313" key="3">
    <source>
        <dbReference type="Proteomes" id="UP000789704"/>
    </source>
</evidence>
<proteinExistence type="predicted"/>
<evidence type="ECO:0000313" key="2">
    <source>
        <dbReference type="EMBL" id="CAG4901129.1"/>
    </source>
</evidence>
<gene>
    <name evidence="2" type="ORF">LMG31841_02957</name>
</gene>
<comment type="caution">
    <text evidence="2">The sequence shown here is derived from an EMBL/GenBank/DDBJ whole genome shotgun (WGS) entry which is preliminary data.</text>
</comment>
<name>A0A9N8RXH4_9BURK</name>
<reference evidence="2" key="1">
    <citation type="submission" date="2021-04" db="EMBL/GenBank/DDBJ databases">
        <authorList>
            <person name="Vanwijnsberghe S."/>
        </authorList>
    </citation>
    <scope>NUCLEOTIDE SEQUENCE</scope>
    <source>
        <strain evidence="2">LMG 31841</strain>
    </source>
</reference>
<evidence type="ECO:0008006" key="4">
    <source>
        <dbReference type="Google" id="ProtNLM"/>
    </source>
</evidence>
<keyword evidence="1" id="KW-1133">Transmembrane helix</keyword>
<protein>
    <recommendedName>
        <fullName evidence="4">DUF1097 domain-containing protein</fullName>
    </recommendedName>
</protein>
<dbReference type="EMBL" id="CAJQZC010000005">
    <property type="protein sequence ID" value="CAG4901129.1"/>
    <property type="molecule type" value="Genomic_DNA"/>
</dbReference>
<feature type="transmembrane region" description="Helical" evidence="1">
    <location>
        <begin position="137"/>
        <end position="156"/>
    </location>
</feature>
<feature type="transmembrane region" description="Helical" evidence="1">
    <location>
        <begin position="110"/>
        <end position="130"/>
    </location>
</feature>
<dbReference type="RefSeq" id="WP_228877786.1">
    <property type="nucleotide sequence ID" value="NZ_CAJQYX010000024.1"/>
</dbReference>
<keyword evidence="3" id="KW-1185">Reference proteome</keyword>
<dbReference type="Proteomes" id="UP000789704">
    <property type="component" value="Unassembled WGS sequence"/>
</dbReference>
<dbReference type="AlphaFoldDB" id="A0A9N8RXH4"/>
<dbReference type="Pfam" id="PF06496">
    <property type="entry name" value="DUF1097"/>
    <property type="match status" value="1"/>
</dbReference>
<sequence length="179" mass="19458">MKKLPAEIVASLLAVTTIPIAMLPLHLPPWAIFISWAATFAMGGPTAQNLRRIWPTLPVGSCFAFLIVLGFEQAARQFSGNSLVLAQMVILFTLNGTMMALARLFVALNFIPGMFFGFATYFGTLFGGFGPVAHDPVTALGAAIAMNALGPAYAWVKERYSAPEATAHRWWKGWKPEAR</sequence>
<feature type="transmembrane region" description="Helical" evidence="1">
    <location>
        <begin position="53"/>
        <end position="71"/>
    </location>
</feature>
<organism evidence="2 3">
    <name type="scientific">Paraburkholderia saeva</name>
    <dbReference type="NCBI Taxonomy" id="2777537"/>
    <lineage>
        <taxon>Bacteria</taxon>
        <taxon>Pseudomonadati</taxon>
        <taxon>Pseudomonadota</taxon>
        <taxon>Betaproteobacteria</taxon>
        <taxon>Burkholderiales</taxon>
        <taxon>Burkholderiaceae</taxon>
        <taxon>Paraburkholderia</taxon>
    </lineage>
</organism>
<keyword evidence="1" id="KW-0812">Transmembrane</keyword>
<evidence type="ECO:0000256" key="1">
    <source>
        <dbReference type="SAM" id="Phobius"/>
    </source>
</evidence>
<dbReference type="InterPro" id="IPR009476">
    <property type="entry name" value="DUF1097"/>
</dbReference>
<keyword evidence="1" id="KW-0472">Membrane</keyword>
<accession>A0A9N8RXH4</accession>